<dbReference type="AlphaFoldDB" id="A0A819XTD6"/>
<dbReference type="EMBL" id="CAJNYD010000635">
    <property type="protein sequence ID" value="CAF3282172.1"/>
    <property type="molecule type" value="Genomic_DNA"/>
</dbReference>
<dbReference type="PANTHER" id="PTHR16049">
    <property type="entry name" value="IQ DOMAIN-CONTAINING PROTEIN C"/>
    <property type="match status" value="1"/>
</dbReference>
<sequence>MEKEMFLREVLHDRQDDDKIQKILLLQRLIRAYYVRRQFQQVRTEYLKTLSDIEGEISIKPIEIIPTKQESRKKEIVVNHPTKDELLRKRQEIAIELLWIEQAIQSRKDYLRLKPRYLTPSS</sequence>
<dbReference type="Proteomes" id="UP000663825">
    <property type="component" value="Unassembled WGS sequence"/>
</dbReference>
<name>A0A819XTD6_9BILA</name>
<gene>
    <name evidence="3" type="ORF">FME351_LOCUS27939</name>
    <name evidence="4" type="ORF">GRG538_LOCUS31940</name>
    <name evidence="6" type="ORF">HFQ381_LOCUS4161</name>
    <name evidence="2" type="ORF">LUA448_LOCUS6609</name>
    <name evidence="8" type="ORF">QYT958_LOCUS630</name>
    <name evidence="1" type="ORF">TIS948_LOCUS15091</name>
    <name evidence="9" type="ORF">TOA249_LOCUS3997</name>
    <name evidence="7" type="ORF">TSG867_LOCUS14547</name>
    <name evidence="5" type="ORF">UJA718_LOCUS930</name>
</gene>
<evidence type="ECO:0000313" key="8">
    <source>
        <dbReference type="EMBL" id="CAF4450805.1"/>
    </source>
</evidence>
<evidence type="ECO:0000313" key="7">
    <source>
        <dbReference type="EMBL" id="CAF4421295.1"/>
    </source>
</evidence>
<dbReference type="Proteomes" id="UP000663848">
    <property type="component" value="Unassembled WGS sequence"/>
</dbReference>
<dbReference type="Proteomes" id="UP000663873">
    <property type="component" value="Unassembled WGS sequence"/>
</dbReference>
<evidence type="ECO:0000313" key="1">
    <source>
        <dbReference type="EMBL" id="CAF3248957.1"/>
    </source>
</evidence>
<dbReference type="PROSITE" id="PS50096">
    <property type="entry name" value="IQ"/>
    <property type="match status" value="1"/>
</dbReference>
<evidence type="ECO:0000313" key="3">
    <source>
        <dbReference type="EMBL" id="CAF3704231.1"/>
    </source>
</evidence>
<proteinExistence type="predicted"/>
<dbReference type="EMBL" id="CAJOBQ010000815">
    <property type="protein sequence ID" value="CAF4421295.1"/>
    <property type="molecule type" value="Genomic_DNA"/>
</dbReference>
<comment type="caution">
    <text evidence="6">The sequence shown here is derived from an EMBL/GenBank/DDBJ whole genome shotgun (WGS) entry which is preliminary data.</text>
</comment>
<dbReference type="Proteomes" id="UP000663872">
    <property type="component" value="Unassembled WGS sequence"/>
</dbReference>
<dbReference type="Proteomes" id="UP000663862">
    <property type="component" value="Unassembled WGS sequence"/>
</dbReference>
<evidence type="ECO:0000313" key="2">
    <source>
        <dbReference type="EMBL" id="CAF3282172.1"/>
    </source>
</evidence>
<dbReference type="PANTHER" id="PTHR16049:SF8">
    <property type="entry name" value="IQ DOMAIN-CONTAINING PROTEIN C"/>
    <property type="match status" value="1"/>
</dbReference>
<evidence type="ECO:0000313" key="6">
    <source>
        <dbReference type="EMBL" id="CAF4147840.1"/>
    </source>
</evidence>
<evidence type="ECO:0000313" key="4">
    <source>
        <dbReference type="EMBL" id="CAF3760834.1"/>
    </source>
</evidence>
<reference evidence="6" key="1">
    <citation type="submission" date="2021-02" db="EMBL/GenBank/DDBJ databases">
        <authorList>
            <person name="Nowell W R."/>
        </authorList>
    </citation>
    <scope>NUCLEOTIDE SEQUENCE</scope>
</reference>
<evidence type="ECO:0000313" key="11">
    <source>
        <dbReference type="Proteomes" id="UP000663873"/>
    </source>
</evidence>
<keyword evidence="11" id="KW-1185">Reference proteome</keyword>
<organism evidence="6 10">
    <name type="scientific">Rotaria socialis</name>
    <dbReference type="NCBI Taxonomy" id="392032"/>
    <lineage>
        <taxon>Eukaryota</taxon>
        <taxon>Metazoa</taxon>
        <taxon>Spiralia</taxon>
        <taxon>Gnathifera</taxon>
        <taxon>Rotifera</taxon>
        <taxon>Eurotatoria</taxon>
        <taxon>Bdelloidea</taxon>
        <taxon>Philodinida</taxon>
        <taxon>Philodinidae</taxon>
        <taxon>Rotaria</taxon>
    </lineage>
</organism>
<dbReference type="EMBL" id="CAJOBO010000161">
    <property type="protein sequence ID" value="CAF4147840.1"/>
    <property type="molecule type" value="Genomic_DNA"/>
</dbReference>
<evidence type="ECO:0000313" key="9">
    <source>
        <dbReference type="EMBL" id="CAF4507752.1"/>
    </source>
</evidence>
<evidence type="ECO:0000313" key="10">
    <source>
        <dbReference type="Proteomes" id="UP000663851"/>
    </source>
</evidence>
<dbReference type="EMBL" id="CAJNXB010002435">
    <property type="protein sequence ID" value="CAF3248957.1"/>
    <property type="molecule type" value="Genomic_DNA"/>
</dbReference>
<dbReference type="InterPro" id="IPR042506">
    <property type="entry name" value="IQCC"/>
</dbReference>
<dbReference type="Proteomes" id="UP000663833">
    <property type="component" value="Unassembled WGS sequence"/>
</dbReference>
<accession>A0A819XTD6</accession>
<protein>
    <submittedName>
        <fullName evidence="6">Uncharacterized protein</fullName>
    </submittedName>
</protein>
<evidence type="ECO:0000313" key="5">
    <source>
        <dbReference type="EMBL" id="CAF4111195.1"/>
    </source>
</evidence>
<dbReference type="EMBL" id="CAJOBP010000052">
    <property type="protein sequence ID" value="CAF4111195.1"/>
    <property type="molecule type" value="Genomic_DNA"/>
</dbReference>
<dbReference type="EMBL" id="CAJNYU010003825">
    <property type="protein sequence ID" value="CAF3704231.1"/>
    <property type="molecule type" value="Genomic_DNA"/>
</dbReference>
<dbReference type="EMBL" id="CAJOBS010000148">
    <property type="protein sequence ID" value="CAF4507752.1"/>
    <property type="molecule type" value="Genomic_DNA"/>
</dbReference>
<dbReference type="OrthoDB" id="6161953at2759"/>
<dbReference type="EMBL" id="CAJNYT010005601">
    <property type="protein sequence ID" value="CAF3760834.1"/>
    <property type="molecule type" value="Genomic_DNA"/>
</dbReference>
<dbReference type="Proteomes" id="UP000663851">
    <property type="component" value="Unassembled WGS sequence"/>
</dbReference>
<dbReference type="Proteomes" id="UP000663869">
    <property type="component" value="Unassembled WGS sequence"/>
</dbReference>
<dbReference type="EMBL" id="CAJOBR010000029">
    <property type="protein sequence ID" value="CAF4450805.1"/>
    <property type="molecule type" value="Genomic_DNA"/>
</dbReference>
<dbReference type="Proteomes" id="UP000663838">
    <property type="component" value="Unassembled WGS sequence"/>
</dbReference>